<dbReference type="PROSITE" id="PS00138">
    <property type="entry name" value="SUBTILASE_SER"/>
    <property type="match status" value="1"/>
</dbReference>
<dbReference type="InterPro" id="IPR015500">
    <property type="entry name" value="Peptidase_S8_subtilisin-rel"/>
</dbReference>
<evidence type="ECO:0000256" key="2">
    <source>
        <dbReference type="ARBA" id="ARBA00022670"/>
    </source>
</evidence>
<dbReference type="PRINTS" id="PR00723">
    <property type="entry name" value="SUBTILISIN"/>
</dbReference>
<dbReference type="PANTHER" id="PTHR43806:SF65">
    <property type="entry name" value="SERINE PROTEASE APRX"/>
    <property type="match status" value="1"/>
</dbReference>
<reference evidence="8" key="1">
    <citation type="submission" date="2022-11" db="EMBL/GenBank/DDBJ databases">
        <authorList>
            <person name="Somphong A."/>
            <person name="Phongsopitanun W."/>
        </authorList>
    </citation>
    <scope>NUCLEOTIDE SEQUENCE</scope>
    <source>
        <strain evidence="8">Pm04-4</strain>
    </source>
</reference>
<dbReference type="Proteomes" id="UP001151002">
    <property type="component" value="Unassembled WGS sequence"/>
</dbReference>
<evidence type="ECO:0000313" key="8">
    <source>
        <dbReference type="EMBL" id="MCY1140643.1"/>
    </source>
</evidence>
<evidence type="ECO:0000256" key="6">
    <source>
        <dbReference type="SAM" id="SignalP"/>
    </source>
</evidence>
<feature type="active site" description="Charge relay system" evidence="5">
    <location>
        <position position="241"/>
    </location>
</feature>
<dbReference type="PROSITE" id="PS51892">
    <property type="entry name" value="SUBTILASE"/>
    <property type="match status" value="1"/>
</dbReference>
<evidence type="ECO:0000256" key="5">
    <source>
        <dbReference type="PROSITE-ProRule" id="PRU01240"/>
    </source>
</evidence>
<sequence>MRTHRLLAAGLLVAALTAVPATPGHAAPTAAIGTTSYTVTLLTGDVVTVNPGVPNCGGVRVRPAATSGAILRRCDPDGHVHVIPSSVAGQIGTLYDEDLFDVTTLIANGYDDARSPDLPVIMRPSGGARIAGKALPSLGAVAVRLPKKQDTAARKTTGAAEKIWLDHRVRATPLRGSGRLDTNLTQISAPEAWESGFTGRGVRVAVLDTGADFTHPDLAGRVAEKADFITDGGDATDHNGHGTHVATTVAGSGAASGGTRRGVAPDAELLVGKVLDDFGGGSDSQVIAGMEWAAARADVVSMSLGDSTAGEDGPLTQALNELSASTGALFVVAAGNDGPGPATVASPGNAASALTVGAVDSKDRIAEFSSRGPLTGAHTAKPEVTAPGVDIVAGRAEGTTLGAPIDANYVSLSGTSMATPHVAGEVALVKQRHPDWPAARLKAAVIGATDPVPGAGVYTAGAGRINAVRALGNVVSRQPVVALGTTGTTATLQWSAADATTLRLDVADRGAVLNAATVRVPRNGTAGTTVRIDRSALRGRTGYFAAVVTARTEKGELVSRTPVTFEIPAPRHTLTIATKPMPDAYEGGSSFVAANLINEDDPAIAARATSGDPGDDLTFADLPAGRYALQTLYFSNPADYESQRVTVINDEITVRKDLQINGDPARAKPLNATVDGVATRADEMWLSTYRTAATGLAWSQQLSVYGVDPVRLSVAPITRPSAGTMRVYTAYSLVSPAEQPSPYHYDLIRAHPDGMAAGENYRVTRAEHAKLGKIEQHSNVMTFPYEVIPAMRRYGYTPQGEWLSHSYSAQLPAVRTDYVSPGFLWQDEGQFSQMGQEGLRSYAPGSRTVKQWGRQPVHADWYDNPAGAAYACATPPTRTSGNLHFDLTTQTESHDRTDCLAGGSVLFTRQLSLYRNGQLVGTKAASRADFTVPREAAGYRLQFDVDMSRIQTISTRTSTSWTFRSAGPAGVGSVPLPLLAVDYDLALDRFNHATGGAAYFTVRQSRELRPQRVTAFTVRTSVDDGASWQQATVRRSDDGFRAVLPKPPADGFLSLRVTATGDGGSGIDQTILHAYAGSSVPSGR</sequence>
<evidence type="ECO:0000259" key="7">
    <source>
        <dbReference type="Pfam" id="PF00082"/>
    </source>
</evidence>
<feature type="domain" description="Peptidase S8/S53" evidence="7">
    <location>
        <begin position="199"/>
        <end position="449"/>
    </location>
</feature>
<keyword evidence="4 5" id="KW-0720">Serine protease</keyword>
<keyword evidence="9" id="KW-1185">Reference proteome</keyword>
<keyword evidence="2 5" id="KW-0645">Protease</keyword>
<dbReference type="Pfam" id="PF00082">
    <property type="entry name" value="Peptidase_S8"/>
    <property type="match status" value="1"/>
</dbReference>
<proteinExistence type="inferred from homology"/>
<dbReference type="RefSeq" id="WP_267565127.1">
    <property type="nucleotide sequence ID" value="NZ_JAPNTZ010000007.1"/>
</dbReference>
<dbReference type="InterPro" id="IPR036852">
    <property type="entry name" value="Peptidase_S8/S53_dom_sf"/>
</dbReference>
<evidence type="ECO:0000256" key="3">
    <source>
        <dbReference type="ARBA" id="ARBA00022801"/>
    </source>
</evidence>
<name>A0ABT4B2B5_9ACTN</name>
<evidence type="ECO:0000256" key="1">
    <source>
        <dbReference type="ARBA" id="ARBA00011073"/>
    </source>
</evidence>
<gene>
    <name evidence="8" type="ORF">OWR29_21810</name>
</gene>
<protein>
    <submittedName>
        <fullName evidence="8">S8 family peptidase</fullName>
    </submittedName>
</protein>
<dbReference type="EMBL" id="JAPNTZ010000007">
    <property type="protein sequence ID" value="MCY1140643.1"/>
    <property type="molecule type" value="Genomic_DNA"/>
</dbReference>
<feature type="chain" id="PRO_5046035938" evidence="6">
    <location>
        <begin position="27"/>
        <end position="1084"/>
    </location>
</feature>
<comment type="similarity">
    <text evidence="1 5">Belongs to the peptidase S8 family.</text>
</comment>
<dbReference type="Gene3D" id="3.40.50.200">
    <property type="entry name" value="Peptidase S8/S53 domain"/>
    <property type="match status" value="1"/>
</dbReference>
<dbReference type="InterPro" id="IPR000209">
    <property type="entry name" value="Peptidase_S8/S53_dom"/>
</dbReference>
<keyword evidence="3 5" id="KW-0378">Hydrolase</keyword>
<dbReference type="CDD" id="cd07487">
    <property type="entry name" value="Peptidases_S8_1"/>
    <property type="match status" value="1"/>
</dbReference>
<evidence type="ECO:0000313" key="9">
    <source>
        <dbReference type="Proteomes" id="UP001151002"/>
    </source>
</evidence>
<dbReference type="PANTHER" id="PTHR43806">
    <property type="entry name" value="PEPTIDASE S8"/>
    <property type="match status" value="1"/>
</dbReference>
<feature type="signal peptide" evidence="6">
    <location>
        <begin position="1"/>
        <end position="26"/>
    </location>
</feature>
<accession>A0ABT4B2B5</accession>
<feature type="active site" description="Charge relay system" evidence="5">
    <location>
        <position position="416"/>
    </location>
</feature>
<organism evidence="8 9">
    <name type="scientific">Paractinoplanes pyxinae</name>
    <dbReference type="NCBI Taxonomy" id="2997416"/>
    <lineage>
        <taxon>Bacteria</taxon>
        <taxon>Bacillati</taxon>
        <taxon>Actinomycetota</taxon>
        <taxon>Actinomycetes</taxon>
        <taxon>Micromonosporales</taxon>
        <taxon>Micromonosporaceae</taxon>
        <taxon>Paractinoplanes</taxon>
    </lineage>
</organism>
<evidence type="ECO:0000256" key="4">
    <source>
        <dbReference type="ARBA" id="ARBA00022825"/>
    </source>
</evidence>
<keyword evidence="6" id="KW-0732">Signal</keyword>
<dbReference type="InterPro" id="IPR023828">
    <property type="entry name" value="Peptidase_S8_Ser-AS"/>
</dbReference>
<comment type="caution">
    <text evidence="8">The sequence shown here is derived from an EMBL/GenBank/DDBJ whole genome shotgun (WGS) entry which is preliminary data.</text>
</comment>
<dbReference type="InterPro" id="IPR050131">
    <property type="entry name" value="Peptidase_S8_subtilisin-like"/>
</dbReference>
<dbReference type="SUPFAM" id="SSF52743">
    <property type="entry name" value="Subtilisin-like"/>
    <property type="match status" value="1"/>
</dbReference>
<feature type="active site" description="Charge relay system" evidence="5">
    <location>
        <position position="208"/>
    </location>
</feature>